<sequence length="255" mass="27438">MKKYLLLVACSLTAMIGARGQEYRVKRSTGKLIVSLPAVVIEGYSGNEIVFSSKPKETEIDPKAVGLQTINTAGYLDNSGLGISVVEKGNTVEVNEVIENLDIKILVPKGMILSFVCNKVTAGAKVIFRNMDNEIEIDAYDNILLLDHVTGPLTARSLYGPIDVVFTGPVKGPVSIATIYGAIDVAIPVATKANMQLKSIHSPIMTSPDLKIEMEKHEPEPVGSHATSIAGKLNGGGTDLWLNSKFGKIYLRKTQ</sequence>
<accession>A0A3B7MLU1</accession>
<dbReference type="Proteomes" id="UP000263900">
    <property type="component" value="Chromosome"/>
</dbReference>
<dbReference type="EMBL" id="CP032157">
    <property type="protein sequence ID" value="AXY74697.1"/>
    <property type="molecule type" value="Genomic_DNA"/>
</dbReference>
<dbReference type="AlphaFoldDB" id="A0A3B7MLU1"/>
<keyword evidence="2" id="KW-1185">Reference proteome</keyword>
<evidence type="ECO:0000313" key="1">
    <source>
        <dbReference type="EMBL" id="AXY74697.1"/>
    </source>
</evidence>
<protein>
    <submittedName>
        <fullName evidence="1">Uncharacterized protein</fullName>
    </submittedName>
</protein>
<gene>
    <name evidence="1" type="ORF">D3H65_12200</name>
</gene>
<dbReference type="OrthoDB" id="1114934at2"/>
<dbReference type="KEGG" id="pseg:D3H65_12200"/>
<organism evidence="1 2">
    <name type="scientific">Paraflavitalea soli</name>
    <dbReference type="NCBI Taxonomy" id="2315862"/>
    <lineage>
        <taxon>Bacteria</taxon>
        <taxon>Pseudomonadati</taxon>
        <taxon>Bacteroidota</taxon>
        <taxon>Chitinophagia</taxon>
        <taxon>Chitinophagales</taxon>
        <taxon>Chitinophagaceae</taxon>
        <taxon>Paraflavitalea</taxon>
    </lineage>
</organism>
<name>A0A3B7MLU1_9BACT</name>
<evidence type="ECO:0000313" key="2">
    <source>
        <dbReference type="Proteomes" id="UP000263900"/>
    </source>
</evidence>
<proteinExistence type="predicted"/>
<dbReference type="RefSeq" id="WP_119050582.1">
    <property type="nucleotide sequence ID" value="NZ_CP032157.1"/>
</dbReference>
<reference evidence="1 2" key="1">
    <citation type="submission" date="2018-09" db="EMBL/GenBank/DDBJ databases">
        <title>Genome sequencing of strain 6GH32-13.</title>
        <authorList>
            <person name="Weon H.-Y."/>
            <person name="Heo J."/>
            <person name="Kwon S.-W."/>
        </authorList>
    </citation>
    <scope>NUCLEOTIDE SEQUENCE [LARGE SCALE GENOMIC DNA]</scope>
    <source>
        <strain evidence="1 2">5GH32-13</strain>
    </source>
</reference>